<keyword evidence="3 13" id="KW-0808">Transferase</keyword>
<evidence type="ECO:0000256" key="5">
    <source>
        <dbReference type="ARBA" id="ARBA00022763"/>
    </source>
</evidence>
<dbReference type="InterPro" id="IPR018060">
    <property type="entry name" value="HTH_AraC"/>
</dbReference>
<dbReference type="FunFam" id="3.40.10.10:FF:000001">
    <property type="entry name" value="DNA-3-methyladenine glycosylase 2"/>
    <property type="match status" value="1"/>
</dbReference>
<comment type="cofactor">
    <cofactor evidence="1">
        <name>Zn(2+)</name>
        <dbReference type="ChEBI" id="CHEBI:29105"/>
    </cofactor>
</comment>
<dbReference type="InterPro" id="IPR004026">
    <property type="entry name" value="Ada_DNA_repair_Zn-bd"/>
</dbReference>
<dbReference type="Proteomes" id="UP000016511">
    <property type="component" value="Unassembled WGS sequence"/>
</dbReference>
<dbReference type="GO" id="GO:0003700">
    <property type="term" value="F:DNA-binding transcription factor activity"/>
    <property type="evidence" value="ECO:0007669"/>
    <property type="project" value="InterPro"/>
</dbReference>
<gene>
    <name evidence="13" type="ORF">HMPREF0083_02519</name>
</gene>
<keyword evidence="11" id="KW-0234">DNA repair</keyword>
<evidence type="ECO:0000256" key="8">
    <source>
        <dbReference type="ARBA" id="ARBA00023125"/>
    </source>
</evidence>
<keyword evidence="10" id="KW-0804">Transcription</keyword>
<evidence type="ECO:0000259" key="12">
    <source>
        <dbReference type="PROSITE" id="PS01124"/>
    </source>
</evidence>
<dbReference type="GO" id="GO:0008168">
    <property type="term" value="F:methyltransferase activity"/>
    <property type="evidence" value="ECO:0007669"/>
    <property type="project" value="UniProtKB-KW"/>
</dbReference>
<dbReference type="STRING" id="649747.HMPREF0083_02519"/>
<evidence type="ECO:0000256" key="11">
    <source>
        <dbReference type="ARBA" id="ARBA00023204"/>
    </source>
</evidence>
<protein>
    <submittedName>
        <fullName evidence="13">Methylphosphotriester-DNA alkyltransferase</fullName>
    </submittedName>
</protein>
<dbReference type="GO" id="GO:0006307">
    <property type="term" value="P:DNA alkylation repair"/>
    <property type="evidence" value="ECO:0007669"/>
    <property type="project" value="UniProtKB-ARBA"/>
</dbReference>
<dbReference type="InterPro" id="IPR035451">
    <property type="entry name" value="Ada-like_dom_sf"/>
</dbReference>
<keyword evidence="2" id="KW-0489">Methyltransferase</keyword>
<comment type="caution">
    <text evidence="13">The sequence shown here is derived from an EMBL/GenBank/DDBJ whole genome shotgun (WGS) entry which is preliminary data.</text>
</comment>
<dbReference type="PANTHER" id="PTHR43280">
    <property type="entry name" value="ARAC-FAMILY TRANSCRIPTIONAL REGULATOR"/>
    <property type="match status" value="1"/>
</dbReference>
<dbReference type="SMART" id="SM00342">
    <property type="entry name" value="HTH_ARAC"/>
    <property type="match status" value="1"/>
</dbReference>
<evidence type="ECO:0000256" key="4">
    <source>
        <dbReference type="ARBA" id="ARBA00022723"/>
    </source>
</evidence>
<keyword evidence="8" id="KW-0238">DNA-binding</keyword>
<dbReference type="GO" id="GO:0032259">
    <property type="term" value="P:methylation"/>
    <property type="evidence" value="ECO:0007669"/>
    <property type="project" value="UniProtKB-KW"/>
</dbReference>
<dbReference type="PROSITE" id="PS00041">
    <property type="entry name" value="HTH_ARAC_FAMILY_1"/>
    <property type="match status" value="1"/>
</dbReference>
<dbReference type="InterPro" id="IPR018062">
    <property type="entry name" value="HTH_AraC-typ_CS"/>
</dbReference>
<dbReference type="InterPro" id="IPR009057">
    <property type="entry name" value="Homeodomain-like_sf"/>
</dbReference>
<dbReference type="PROSITE" id="PS01124">
    <property type="entry name" value="HTH_ARAC_FAMILY_2"/>
    <property type="match status" value="1"/>
</dbReference>
<dbReference type="Pfam" id="PF02805">
    <property type="entry name" value="Ada_Zn_binding"/>
    <property type="match status" value="1"/>
</dbReference>
<dbReference type="GO" id="GO:0043565">
    <property type="term" value="F:sequence-specific DNA binding"/>
    <property type="evidence" value="ECO:0007669"/>
    <property type="project" value="InterPro"/>
</dbReference>
<dbReference type="Gene3D" id="1.10.10.60">
    <property type="entry name" value="Homeodomain-like"/>
    <property type="match status" value="2"/>
</dbReference>
<feature type="domain" description="HTH araC/xylS-type" evidence="12">
    <location>
        <begin position="125"/>
        <end position="223"/>
    </location>
</feature>
<keyword evidence="6" id="KW-0862">Zinc</keyword>
<keyword evidence="14" id="KW-1185">Reference proteome</keyword>
<dbReference type="HOGENOM" id="CLU_000445_81_3_9"/>
<evidence type="ECO:0000256" key="7">
    <source>
        <dbReference type="ARBA" id="ARBA00023015"/>
    </source>
</evidence>
<evidence type="ECO:0000313" key="13">
    <source>
        <dbReference type="EMBL" id="ERI09400.1"/>
    </source>
</evidence>
<dbReference type="Pfam" id="PF12833">
    <property type="entry name" value="HTH_18"/>
    <property type="match status" value="1"/>
</dbReference>
<dbReference type="EMBL" id="AWSJ01000157">
    <property type="protein sequence ID" value="ERI09400.1"/>
    <property type="molecule type" value="Genomic_DNA"/>
</dbReference>
<dbReference type="PRINTS" id="PR00032">
    <property type="entry name" value="HTHARAC"/>
</dbReference>
<evidence type="ECO:0000256" key="10">
    <source>
        <dbReference type="ARBA" id="ARBA00023163"/>
    </source>
</evidence>
<dbReference type="AlphaFoldDB" id="U1X348"/>
<dbReference type="PATRIC" id="fig|649747.3.peg.2276"/>
<dbReference type="SUPFAM" id="SSF46689">
    <property type="entry name" value="Homeodomain-like"/>
    <property type="match status" value="2"/>
</dbReference>
<name>U1X348_ANEAE</name>
<evidence type="ECO:0000256" key="9">
    <source>
        <dbReference type="ARBA" id="ARBA00023159"/>
    </source>
</evidence>
<reference evidence="13 14" key="1">
    <citation type="submission" date="2013-08" db="EMBL/GenBank/DDBJ databases">
        <authorList>
            <person name="Weinstock G."/>
            <person name="Sodergren E."/>
            <person name="Wylie T."/>
            <person name="Fulton L."/>
            <person name="Fulton R."/>
            <person name="Fronick C."/>
            <person name="O'Laughlin M."/>
            <person name="Godfrey J."/>
            <person name="Miner T."/>
            <person name="Herter B."/>
            <person name="Appelbaum E."/>
            <person name="Cordes M."/>
            <person name="Lek S."/>
            <person name="Wollam A."/>
            <person name="Pepin K.H."/>
            <person name="Palsikar V.B."/>
            <person name="Mitreva M."/>
            <person name="Wilson R.K."/>
        </authorList>
    </citation>
    <scope>NUCLEOTIDE SEQUENCE [LARGE SCALE GENOMIC DNA]</scope>
    <source>
        <strain evidence="13 14">ATCC 12856</strain>
    </source>
</reference>
<proteinExistence type="predicted"/>
<accession>U1X348</accession>
<keyword evidence="9" id="KW-0010">Activator</keyword>
<dbReference type="InterPro" id="IPR020449">
    <property type="entry name" value="Tscrpt_reg_AraC-type_HTH"/>
</dbReference>
<dbReference type="SUPFAM" id="SSF57884">
    <property type="entry name" value="Ada DNA repair protein, N-terminal domain (N-Ada 10)"/>
    <property type="match status" value="1"/>
</dbReference>
<keyword evidence="4" id="KW-0479">Metal-binding</keyword>
<dbReference type="GO" id="GO:0008270">
    <property type="term" value="F:zinc ion binding"/>
    <property type="evidence" value="ECO:0007669"/>
    <property type="project" value="InterPro"/>
</dbReference>
<sequence>MRTPGYHRGYTVSRGDQMINPKGQAHKSMFDTVHNENIIEADQERSMTDEKWQAIIHNDMSYDNKFFYGVKTTGIFCRPACKSRVPKKENVCIFQNAAQALSEGFRPCKRCRPTGQRLPDHEWVDQITHCIAMNYSKALTLEALADMCHGSPYHLHRIFKRIKGITPIEYVQQTRIAKAIEYLIHSNKAIADIAIAVGIPNTSYFITLFKKKTGHTPTHYRQLNRNKHTTEVLQNGNKN</sequence>
<organism evidence="13 14">
    <name type="scientific">Aneurinibacillus aneurinilyticus ATCC 12856</name>
    <dbReference type="NCBI Taxonomy" id="649747"/>
    <lineage>
        <taxon>Bacteria</taxon>
        <taxon>Bacillati</taxon>
        <taxon>Bacillota</taxon>
        <taxon>Bacilli</taxon>
        <taxon>Bacillales</taxon>
        <taxon>Paenibacillaceae</taxon>
        <taxon>Aneurinibacillus group</taxon>
        <taxon>Aneurinibacillus</taxon>
    </lineage>
</organism>
<evidence type="ECO:0000256" key="3">
    <source>
        <dbReference type="ARBA" id="ARBA00022679"/>
    </source>
</evidence>
<evidence type="ECO:0000256" key="6">
    <source>
        <dbReference type="ARBA" id="ARBA00022833"/>
    </source>
</evidence>
<keyword evidence="5" id="KW-0227">DNA damage</keyword>
<dbReference type="PANTHER" id="PTHR43280:SF28">
    <property type="entry name" value="HTH-TYPE TRANSCRIPTIONAL ACTIVATOR RHAS"/>
    <property type="match status" value="1"/>
</dbReference>
<dbReference type="eggNOG" id="COG2169">
    <property type="taxonomic scope" value="Bacteria"/>
</dbReference>
<evidence type="ECO:0000256" key="1">
    <source>
        <dbReference type="ARBA" id="ARBA00001947"/>
    </source>
</evidence>
<evidence type="ECO:0000313" key="14">
    <source>
        <dbReference type="Proteomes" id="UP000016511"/>
    </source>
</evidence>
<dbReference type="Gene3D" id="3.40.10.10">
    <property type="entry name" value="DNA Methylphosphotriester Repair Domain"/>
    <property type="match status" value="1"/>
</dbReference>
<keyword evidence="7" id="KW-0805">Transcription regulation</keyword>
<evidence type="ECO:0000256" key="2">
    <source>
        <dbReference type="ARBA" id="ARBA00022603"/>
    </source>
</evidence>